<name>S3CKW1_GLAL2</name>
<organism evidence="1 2">
    <name type="scientific">Glarea lozoyensis (strain ATCC 20868 / MF5171)</name>
    <dbReference type="NCBI Taxonomy" id="1116229"/>
    <lineage>
        <taxon>Eukaryota</taxon>
        <taxon>Fungi</taxon>
        <taxon>Dikarya</taxon>
        <taxon>Ascomycota</taxon>
        <taxon>Pezizomycotina</taxon>
        <taxon>Leotiomycetes</taxon>
        <taxon>Helotiales</taxon>
        <taxon>Helotiaceae</taxon>
        <taxon>Glarea</taxon>
    </lineage>
</organism>
<dbReference type="OrthoDB" id="3551669at2759"/>
<dbReference type="PANTHER" id="PTHR10622:SF10">
    <property type="entry name" value="HET DOMAIN-CONTAINING PROTEIN"/>
    <property type="match status" value="1"/>
</dbReference>
<dbReference type="STRING" id="1116229.S3CKW1"/>
<reference evidence="1 2" key="1">
    <citation type="journal article" date="2013" name="BMC Genomics">
        <title>Genomics-driven discovery of the pneumocandin biosynthetic gene cluster in the fungus Glarea lozoyensis.</title>
        <authorList>
            <person name="Chen L."/>
            <person name="Yue Q."/>
            <person name="Zhang X."/>
            <person name="Xiang M."/>
            <person name="Wang C."/>
            <person name="Li S."/>
            <person name="Che Y."/>
            <person name="Ortiz-Lopez F.J."/>
            <person name="Bills G.F."/>
            <person name="Liu X."/>
            <person name="An Z."/>
        </authorList>
    </citation>
    <scope>NUCLEOTIDE SEQUENCE [LARGE SCALE GENOMIC DNA]</scope>
    <source>
        <strain evidence="2">ATCC 20868 / MF5171</strain>
    </source>
</reference>
<sequence>MWLLHTGQIELRFFTDQEAAQAAGGCAIGCYAYLSDVSIALSDHPELVDRKVSQSKWFTGGWTLQELLAPLSVVFLDSQWETIGTKENLSRLISNVTKIPTSILLNCAVEQVSVAQIMYWASKRKTTRVEDRAYSLIGLFNVNMPMIYGEGEKAFTRLQHEIIKIFDDQSLFTWTGWRGDRGAVARYPDEFEAYGTVKQHPSSPGQFKPRFSTTNRGLRMELHLNSTSSPEPAVAYLDCYSDDGRYLGIFLSRVSGNYFVRSGTSLWQGERVQGFDKWLKLHSVPAEMSLHKAILLCHDNRDEILTRDADQNSCVRSSFGTSTVGVSKPGSAQHTVKAIARHVVVGDVKQCDIRITVD</sequence>
<gene>
    <name evidence="1" type="ORF">GLAREA_02303</name>
</gene>
<accession>S3CKW1</accession>
<evidence type="ECO:0008006" key="3">
    <source>
        <dbReference type="Google" id="ProtNLM"/>
    </source>
</evidence>
<evidence type="ECO:0000313" key="2">
    <source>
        <dbReference type="Proteomes" id="UP000016922"/>
    </source>
</evidence>
<dbReference type="OMA" id="MICQLAR"/>
<protein>
    <recommendedName>
        <fullName evidence="3">Heterokaryon incompatibility domain-containing protein</fullName>
    </recommendedName>
</protein>
<dbReference type="eggNOG" id="KOG4177">
    <property type="taxonomic scope" value="Eukaryota"/>
</dbReference>
<proteinExistence type="predicted"/>
<dbReference type="GeneID" id="19461360"/>
<dbReference type="RefSeq" id="XP_008085580.1">
    <property type="nucleotide sequence ID" value="XM_008087389.1"/>
</dbReference>
<dbReference type="Proteomes" id="UP000016922">
    <property type="component" value="Unassembled WGS sequence"/>
</dbReference>
<dbReference type="AlphaFoldDB" id="S3CKW1"/>
<dbReference type="PANTHER" id="PTHR10622">
    <property type="entry name" value="HET DOMAIN-CONTAINING PROTEIN"/>
    <property type="match status" value="1"/>
</dbReference>
<dbReference type="KEGG" id="glz:GLAREA_02303"/>
<keyword evidence="2" id="KW-1185">Reference proteome</keyword>
<dbReference type="HOGENOM" id="CLU_773991_0_0_1"/>
<evidence type="ECO:0000313" key="1">
    <source>
        <dbReference type="EMBL" id="EPE26390.1"/>
    </source>
</evidence>
<dbReference type="EMBL" id="KE145370">
    <property type="protein sequence ID" value="EPE26390.1"/>
    <property type="molecule type" value="Genomic_DNA"/>
</dbReference>